<dbReference type="AlphaFoldDB" id="V4LLY3"/>
<dbReference type="SUPFAM" id="SSF81383">
    <property type="entry name" value="F-box domain"/>
    <property type="match status" value="1"/>
</dbReference>
<dbReference type="Pfam" id="PF00646">
    <property type="entry name" value="F-box"/>
    <property type="match status" value="1"/>
</dbReference>
<dbReference type="InterPro" id="IPR001810">
    <property type="entry name" value="F-box_dom"/>
</dbReference>
<dbReference type="EMBL" id="KI517385">
    <property type="protein sequence ID" value="ESQ51525.1"/>
    <property type="molecule type" value="Genomic_DNA"/>
</dbReference>
<dbReference type="eggNOG" id="KOG1072">
    <property type="taxonomic scope" value="Eukaryota"/>
</dbReference>
<sequence length="319" mass="37139">MSYKITAKKTPSLSLITSLPEDVIIDILARVPRCDYPKISLVSKHFQSLVASPELYVRRSLLNCTEHCLYAVLFNYETKDSHLYILRRKPNCNRCLVLIPSLPVIPWGVSFVTVGSRIYVFGGNDKKYIEASIDCISHTKMMMVFNTETQMWEPEIIKMDTELISINCFYWVVMADKLFTRDLYNSFAYEPTKSKWKMDDMLNSKVWRSACVVDDVLYYYDGDENKIRAYDPKQKCWSVVKGLEKLLPETIDPWWSETVSYGGKLTLFFRKVEMQTSEIWCAEIALERRQGGEIWGKVEWCDHLLTGNFHLRKPLAVVV</sequence>
<gene>
    <name evidence="2" type="ORF">EUTSA_v10016945mg</name>
</gene>
<dbReference type="Gene3D" id="2.120.10.80">
    <property type="entry name" value="Kelch-type beta propeller"/>
    <property type="match status" value="1"/>
</dbReference>
<dbReference type="PANTHER" id="PTHR24414">
    <property type="entry name" value="F-BOX/KELCH-REPEAT PROTEIN SKIP4"/>
    <property type="match status" value="1"/>
</dbReference>
<proteinExistence type="predicted"/>
<dbReference type="Gramene" id="ESQ51525">
    <property type="protein sequence ID" value="ESQ51525"/>
    <property type="gene ID" value="EUTSA_v10016945mg"/>
</dbReference>
<evidence type="ECO:0000313" key="2">
    <source>
        <dbReference type="EMBL" id="ESQ51525.1"/>
    </source>
</evidence>
<dbReference type="Gene3D" id="1.20.1280.50">
    <property type="match status" value="1"/>
</dbReference>
<dbReference type="SMART" id="SM00256">
    <property type="entry name" value="FBOX"/>
    <property type="match status" value="1"/>
</dbReference>
<dbReference type="InterPro" id="IPR036047">
    <property type="entry name" value="F-box-like_dom_sf"/>
</dbReference>
<evidence type="ECO:0000259" key="1">
    <source>
        <dbReference type="PROSITE" id="PS50181"/>
    </source>
</evidence>
<dbReference type="CDD" id="cd22152">
    <property type="entry name" value="F-box_AtAFR-like"/>
    <property type="match status" value="1"/>
</dbReference>
<dbReference type="STRING" id="72664.V4LLY3"/>
<keyword evidence="3" id="KW-1185">Reference proteome</keyword>
<dbReference type="PROSITE" id="PS50181">
    <property type="entry name" value="FBOX"/>
    <property type="match status" value="1"/>
</dbReference>
<accession>V4LLY3</accession>
<dbReference type="InterPro" id="IPR015915">
    <property type="entry name" value="Kelch-typ_b-propeller"/>
</dbReference>
<dbReference type="Pfam" id="PF25210">
    <property type="entry name" value="Kelch_FKB95"/>
    <property type="match status" value="1"/>
</dbReference>
<protein>
    <recommendedName>
        <fullName evidence="1">F-box domain-containing protein</fullName>
    </recommendedName>
</protein>
<evidence type="ECO:0000313" key="3">
    <source>
        <dbReference type="Proteomes" id="UP000030689"/>
    </source>
</evidence>
<dbReference type="SUPFAM" id="SSF117281">
    <property type="entry name" value="Kelch motif"/>
    <property type="match status" value="1"/>
</dbReference>
<dbReference type="InterPro" id="IPR050354">
    <property type="entry name" value="F-box/kelch-repeat_ARATH"/>
</dbReference>
<feature type="domain" description="F-box" evidence="1">
    <location>
        <begin position="13"/>
        <end position="59"/>
    </location>
</feature>
<organism evidence="2 3">
    <name type="scientific">Eutrema salsugineum</name>
    <name type="common">Saltwater cress</name>
    <name type="synonym">Sisymbrium salsugineum</name>
    <dbReference type="NCBI Taxonomy" id="72664"/>
    <lineage>
        <taxon>Eukaryota</taxon>
        <taxon>Viridiplantae</taxon>
        <taxon>Streptophyta</taxon>
        <taxon>Embryophyta</taxon>
        <taxon>Tracheophyta</taxon>
        <taxon>Spermatophyta</taxon>
        <taxon>Magnoliopsida</taxon>
        <taxon>eudicotyledons</taxon>
        <taxon>Gunneridae</taxon>
        <taxon>Pentapetalae</taxon>
        <taxon>rosids</taxon>
        <taxon>malvids</taxon>
        <taxon>Brassicales</taxon>
        <taxon>Brassicaceae</taxon>
        <taxon>Eutremeae</taxon>
        <taxon>Eutrema</taxon>
    </lineage>
</organism>
<dbReference type="KEGG" id="eus:EUTSA_v10016945mg"/>
<dbReference type="PANTHER" id="PTHR24414:SF184">
    <property type="entry name" value="GALACTOSE OXIDASE_KELCH REPEAT SUPERFAMILY PROTEIN"/>
    <property type="match status" value="1"/>
</dbReference>
<name>V4LLY3_EUTSA</name>
<dbReference type="InterPro" id="IPR057499">
    <property type="entry name" value="Kelch_FKB95"/>
</dbReference>
<dbReference type="Proteomes" id="UP000030689">
    <property type="component" value="Unassembled WGS sequence"/>
</dbReference>
<reference evidence="2 3" key="1">
    <citation type="journal article" date="2013" name="Front. Plant Sci.">
        <title>The Reference Genome of the Halophytic Plant Eutrema salsugineum.</title>
        <authorList>
            <person name="Yang R."/>
            <person name="Jarvis D.E."/>
            <person name="Chen H."/>
            <person name="Beilstein M.A."/>
            <person name="Grimwood J."/>
            <person name="Jenkins J."/>
            <person name="Shu S."/>
            <person name="Prochnik S."/>
            <person name="Xin M."/>
            <person name="Ma C."/>
            <person name="Schmutz J."/>
            <person name="Wing R.A."/>
            <person name="Mitchell-Olds T."/>
            <person name="Schumaker K.S."/>
            <person name="Wang X."/>
        </authorList>
    </citation>
    <scope>NUCLEOTIDE SEQUENCE [LARGE SCALE GENOMIC DNA]</scope>
</reference>
<dbReference type="OMA" id="RDYANTF"/>